<reference evidence="2" key="3">
    <citation type="submission" date="2010-08" db="EMBL/GenBank/DDBJ databases">
        <authorList>
            <person name="Durkin A.S."/>
            <person name="Nelson K.E."/>
            <person name="Morrison M."/>
            <person name="Forsberg C.W."/>
            <person name="Wilson D.B."/>
            <person name="Russell J.B."/>
            <person name="Cann I.K.O."/>
            <person name="Mackie R.I."/>
            <person name="White B.A."/>
        </authorList>
    </citation>
    <scope>NUCLEOTIDE SEQUENCE</scope>
    <source>
        <strain evidence="2">S85</strain>
    </source>
</reference>
<dbReference type="Proteomes" id="UP000001497">
    <property type="component" value="Chromosome"/>
</dbReference>
<organism evidence="2 3">
    <name type="scientific">Fibrobacter succinogenes (strain ATCC 19169 / S85)</name>
    <dbReference type="NCBI Taxonomy" id="59374"/>
    <lineage>
        <taxon>Bacteria</taxon>
        <taxon>Pseudomonadati</taxon>
        <taxon>Fibrobacterota</taxon>
        <taxon>Fibrobacteria</taxon>
        <taxon>Fibrobacterales</taxon>
        <taxon>Fibrobacteraceae</taxon>
        <taxon>Fibrobacter</taxon>
    </lineage>
</organism>
<evidence type="ECO:0000313" key="3">
    <source>
        <dbReference type="Proteomes" id="UP000000517"/>
    </source>
</evidence>
<sequence>MRINAFDDGLRPELLERSFYDGIFEIPQLEPLEQIVEPAGLVPFSKRQKARDRFVHFYEHEAHYQDFTNHPEKYIKDLLEHPGITSPDNSILVEAPLCAQIANLFISRRNASFLQHSGVYQIPNVRWGDERTFTTVELPEAVAFIGIPHNSIVSIGTYGCCQTQDEKRLMHLGVVEMLKVLHPQIVVVYGSMPKDVFCDFPYEPRFLRFDNWDKEHHT</sequence>
<dbReference type="EMBL" id="CP002158">
    <property type="protein sequence ID" value="ADL24654.1"/>
    <property type="molecule type" value="Genomic_DNA"/>
</dbReference>
<dbReference type="EMBL" id="CP001792">
    <property type="protein sequence ID" value="ACX76081.1"/>
    <property type="molecule type" value="Genomic_DNA"/>
</dbReference>
<evidence type="ECO:0008006" key="5">
    <source>
        <dbReference type="Google" id="ProtNLM"/>
    </source>
</evidence>
<accession>C9RLR6</accession>
<dbReference type="HOGENOM" id="CLU_100122_0_0_0"/>
<dbReference type="eggNOG" id="ENOG502ZC0W">
    <property type="taxonomic scope" value="Bacteria"/>
</dbReference>
<dbReference type="RefSeq" id="WP_014547105.1">
    <property type="nucleotide sequence ID" value="NC_013410.1"/>
</dbReference>
<evidence type="ECO:0000313" key="2">
    <source>
        <dbReference type="EMBL" id="ADL24654.1"/>
    </source>
</evidence>
<dbReference type="OrthoDB" id="9800801at2"/>
<dbReference type="PATRIC" id="fig|59374.8.peg.2926"/>
<reference evidence="3" key="2">
    <citation type="submission" date="2010-08" db="EMBL/GenBank/DDBJ databases">
        <title>Complete sequence of Fibrobacter succinogenes subsp. succinogenes S85.</title>
        <authorList>
            <person name="Durkin A.S."/>
            <person name="Nelson K.E."/>
            <person name="Morrison M."/>
            <person name="Forsberg C.W."/>
            <person name="Wilson D.B."/>
            <person name="Russell J.B."/>
            <person name="Cann I.K.O."/>
            <person name="Mackie R.I."/>
            <person name="White B.A."/>
        </authorList>
    </citation>
    <scope>NUCLEOTIDE SEQUENCE [LARGE SCALE GENOMIC DNA]</scope>
    <source>
        <strain evidence="3">ATCC 19169 / S85</strain>
    </source>
</reference>
<gene>
    <name evidence="1" type="ordered locus">Fisuc_2495</name>
    <name evidence="2" type="ordered locus">FSU_3063</name>
</gene>
<dbReference type="InterPro" id="IPR025530">
    <property type="entry name" value="DUF4417"/>
</dbReference>
<evidence type="ECO:0000313" key="4">
    <source>
        <dbReference type="Proteomes" id="UP000001497"/>
    </source>
</evidence>
<protein>
    <recommendedName>
        <fullName evidence="5">DUF4417 domain-containing protein</fullName>
    </recommendedName>
</protein>
<dbReference type="AlphaFoldDB" id="C9RLR6"/>
<dbReference type="Proteomes" id="UP000000517">
    <property type="component" value="Chromosome"/>
</dbReference>
<proteinExistence type="predicted"/>
<reference evidence="1 4" key="1">
    <citation type="submission" date="2009-10" db="EMBL/GenBank/DDBJ databases">
        <title>Complete sequence of Fibrobacter succinogenes subsp. succinogenes S85.</title>
        <authorList>
            <consortium name="US DOE Joint Genome Institute"/>
            <person name="Lucas S."/>
            <person name="Copeland A."/>
            <person name="Lapidus A."/>
            <person name="Glavina del Rio T."/>
            <person name="Tice H."/>
            <person name="Bruce D."/>
            <person name="Goodwin L."/>
            <person name="Pitluck S."/>
            <person name="Chertkov O."/>
            <person name="Detter J.C."/>
            <person name="Han C."/>
            <person name="Tapia R."/>
            <person name="Larimer F."/>
            <person name="Land M."/>
            <person name="Hauser L."/>
            <person name="Kyrpides N."/>
            <person name="Mikhailova N."/>
            <person name="Weimer P.J."/>
            <person name="Stevenson D.M."/>
            <person name="Boyum J."/>
            <person name="Brumm P.I."/>
            <person name="Mead D."/>
        </authorList>
    </citation>
    <scope>NUCLEOTIDE SEQUENCE [LARGE SCALE GENOMIC DNA]</scope>
    <source>
        <strain evidence="4">ATCC 19169 / S85</strain>
        <strain evidence="1">S85</strain>
    </source>
</reference>
<keyword evidence="4" id="KW-1185">Reference proteome</keyword>
<dbReference type="KEGG" id="fsc:FSU_3063"/>
<dbReference type="KEGG" id="fsu:Fisuc_2495"/>
<dbReference type="STRING" id="59374.FSU_3063"/>
<evidence type="ECO:0000313" key="1">
    <source>
        <dbReference type="EMBL" id="ACX76081.1"/>
    </source>
</evidence>
<dbReference type="Pfam" id="PF14386">
    <property type="entry name" value="DUF4417"/>
    <property type="match status" value="1"/>
</dbReference>
<name>C9RLR6_FIBSS</name>